<sequence length="67" mass="7378">MSGPAFFQTHMGQRFYEGTMPALVRELKRLNDNMERLVAMAEQLAGQKESTSAEPVHPTTPAGTEGK</sequence>
<dbReference type="KEGG" id="sur:STAUR_2552"/>
<dbReference type="OrthoDB" id="5384831at2"/>
<evidence type="ECO:0000313" key="4">
    <source>
        <dbReference type="Proteomes" id="UP000001351"/>
    </source>
</evidence>
<reference evidence="3 5" key="1">
    <citation type="submission" date="2006-04" db="EMBL/GenBank/DDBJ databases">
        <authorList>
            <person name="Nierman W.C."/>
        </authorList>
    </citation>
    <scope>NUCLEOTIDE SEQUENCE [LARGE SCALE GENOMIC DNA]</scope>
    <source>
        <strain evidence="3 5">DW4/3-1</strain>
    </source>
</reference>
<proteinExistence type="predicted"/>
<dbReference type="STRING" id="378806.STAUR_2552"/>
<dbReference type="Proteomes" id="UP000001351">
    <property type="component" value="Chromosome"/>
</dbReference>
<dbReference type="Proteomes" id="UP000032702">
    <property type="component" value="Unassembled WGS sequence"/>
</dbReference>
<keyword evidence="4" id="KW-1185">Reference proteome</keyword>
<dbReference type="RefSeq" id="WP_002614573.1">
    <property type="nucleotide sequence ID" value="NC_014623.1"/>
</dbReference>
<evidence type="ECO:0000256" key="1">
    <source>
        <dbReference type="SAM" id="MobiDB-lite"/>
    </source>
</evidence>
<organism evidence="3 5">
    <name type="scientific">Stigmatella aurantiaca (strain DW4/3-1)</name>
    <dbReference type="NCBI Taxonomy" id="378806"/>
    <lineage>
        <taxon>Bacteria</taxon>
        <taxon>Pseudomonadati</taxon>
        <taxon>Myxococcota</taxon>
        <taxon>Myxococcia</taxon>
        <taxon>Myxococcales</taxon>
        <taxon>Cystobacterineae</taxon>
        <taxon>Archangiaceae</taxon>
        <taxon>Stigmatella</taxon>
    </lineage>
</organism>
<dbReference type="EMBL" id="CP002271">
    <property type="protein sequence ID" value="ADO70356.1"/>
    <property type="molecule type" value="Genomic_DNA"/>
</dbReference>
<protein>
    <submittedName>
        <fullName evidence="2">Conserved uncharacterized protein</fullName>
    </submittedName>
</protein>
<dbReference type="AlphaFoldDB" id="Q08ZZ6"/>
<feature type="region of interest" description="Disordered" evidence="1">
    <location>
        <begin position="44"/>
        <end position="67"/>
    </location>
</feature>
<evidence type="ECO:0000313" key="5">
    <source>
        <dbReference type="Proteomes" id="UP000032702"/>
    </source>
</evidence>
<dbReference type="HOGENOM" id="CLU_2863098_0_0_7"/>
<reference evidence="2 4" key="2">
    <citation type="journal article" date="2011" name="Mol. Biol. Evol.">
        <title>Comparative genomic analysis of fruiting body formation in Myxococcales.</title>
        <authorList>
            <person name="Huntley S."/>
            <person name="Hamann N."/>
            <person name="Wegener-Feldbrugge S."/>
            <person name="Treuner-Lange A."/>
            <person name="Kube M."/>
            <person name="Reinhardt R."/>
            <person name="Klages S."/>
            <person name="Muller R."/>
            <person name="Ronning C.M."/>
            <person name="Nierman W.C."/>
            <person name="Sogaard-Andersen L."/>
        </authorList>
    </citation>
    <scope>NUCLEOTIDE SEQUENCE [LARGE SCALE GENOMIC DNA]</scope>
    <source>
        <strain evidence="2 4">DW4/3-1</strain>
    </source>
</reference>
<dbReference type="EMBL" id="AAMD01000065">
    <property type="protein sequence ID" value="EAU66068.1"/>
    <property type="molecule type" value="Genomic_DNA"/>
</dbReference>
<evidence type="ECO:0000313" key="2">
    <source>
        <dbReference type="EMBL" id="ADO70356.1"/>
    </source>
</evidence>
<accession>Q08ZZ6</accession>
<name>Q08ZZ6_STIAD</name>
<gene>
    <name evidence="2" type="ordered locus">STAUR_2552</name>
    <name evidence="3" type="ORF">STIAU_1448</name>
</gene>
<evidence type="ECO:0000313" key="3">
    <source>
        <dbReference type="EMBL" id="EAU66068.1"/>
    </source>
</evidence>